<proteinExistence type="predicted"/>
<keyword evidence="1" id="KW-0175">Coiled coil</keyword>
<organism evidence="3 4">
    <name type="scientific">Colletotrichum tofieldiae</name>
    <dbReference type="NCBI Taxonomy" id="708197"/>
    <lineage>
        <taxon>Eukaryota</taxon>
        <taxon>Fungi</taxon>
        <taxon>Dikarya</taxon>
        <taxon>Ascomycota</taxon>
        <taxon>Pezizomycotina</taxon>
        <taxon>Sordariomycetes</taxon>
        <taxon>Hypocreomycetidae</taxon>
        <taxon>Glomerellales</taxon>
        <taxon>Glomerellaceae</taxon>
        <taxon>Colletotrichum</taxon>
        <taxon>Colletotrichum spaethianum species complex</taxon>
    </lineage>
</organism>
<feature type="compositionally biased region" description="Low complexity" evidence="2">
    <location>
        <begin position="350"/>
        <end position="401"/>
    </location>
</feature>
<feature type="compositionally biased region" description="Polar residues" evidence="2">
    <location>
        <begin position="481"/>
        <end position="490"/>
    </location>
</feature>
<dbReference type="AlphaFoldDB" id="A0A166TVU3"/>
<evidence type="ECO:0000256" key="1">
    <source>
        <dbReference type="SAM" id="Coils"/>
    </source>
</evidence>
<feature type="compositionally biased region" description="Basic and acidic residues" evidence="2">
    <location>
        <begin position="502"/>
        <end position="516"/>
    </location>
</feature>
<protein>
    <submittedName>
        <fullName evidence="3">Uncharacterized protein</fullName>
    </submittedName>
</protein>
<evidence type="ECO:0000256" key="2">
    <source>
        <dbReference type="SAM" id="MobiDB-lite"/>
    </source>
</evidence>
<gene>
    <name evidence="3" type="ORF">CT0861_09390</name>
</gene>
<feature type="region of interest" description="Disordered" evidence="2">
    <location>
        <begin position="438"/>
        <end position="516"/>
    </location>
</feature>
<feature type="compositionally biased region" description="Low complexity" evidence="2">
    <location>
        <begin position="464"/>
        <end position="480"/>
    </location>
</feature>
<keyword evidence="4" id="KW-1185">Reference proteome</keyword>
<sequence>MSSNGFSPYTVPYSGVVGTANFVPGAAAHPPAPQDKNSQGGFQLPVVAGDSVAADTNRSKGKSVAAGVAGGPPKDAIPAQFALAGAAAASGGIAIVPGGLRAGGLPSASDVCAASGIGQLSGQSSSQNKEVPKAFKLNNKNRSPFGNDGQCDYEGIPLSPTLMTMSAQRRADRTLPVLAQELEAVKSENQRLRDSNRCLESNVSGANMLRQLVVNLQNSNQQLQIQVKSLFMQMQSLQQQAQSFARHRDNLQARLHNADLSLEELTDLIVRLQSVIRRIDPDIFVTFPVEVQETLSAIHEEWKYQEYCKIFQPQHGDNSSGHSIAQPQNVVHDQPNRSIAGSSDPYDNISSAGSGNSSSDSSGNGVFNAGDISATDSDSDSASSAGATSNDNSNNDNSNNDLLSQLFPGLTLGGLNIMSPGHQTPQIAQATESILEPFNSETPSSIGTPRTIYSPSTPDTAQRAHAAQGPQTPQAAQAAQSVQDVESPETTRGMLTPDTVDSDTHDTHDTHDTPEH</sequence>
<comment type="caution">
    <text evidence="3">The sequence shown here is derived from an EMBL/GenBank/DDBJ whole genome shotgun (WGS) entry which is preliminary data.</text>
</comment>
<evidence type="ECO:0000313" key="4">
    <source>
        <dbReference type="Proteomes" id="UP000076552"/>
    </source>
</evidence>
<name>A0A166TVU3_9PEZI</name>
<accession>A0A166TVU3</accession>
<feature type="coiled-coil region" evidence="1">
    <location>
        <begin position="175"/>
        <end position="268"/>
    </location>
</feature>
<dbReference type="EMBL" id="LFIV01000056">
    <property type="protein sequence ID" value="KZL72569.1"/>
    <property type="molecule type" value="Genomic_DNA"/>
</dbReference>
<dbReference type="Proteomes" id="UP000076552">
    <property type="component" value="Unassembled WGS sequence"/>
</dbReference>
<feature type="compositionally biased region" description="Polar residues" evidence="2">
    <location>
        <begin position="439"/>
        <end position="460"/>
    </location>
</feature>
<feature type="region of interest" description="Disordered" evidence="2">
    <location>
        <begin position="333"/>
        <end position="402"/>
    </location>
</feature>
<evidence type="ECO:0000313" key="3">
    <source>
        <dbReference type="EMBL" id="KZL72569.1"/>
    </source>
</evidence>
<reference evidence="3 4" key="1">
    <citation type="submission" date="2015-06" db="EMBL/GenBank/DDBJ databases">
        <title>Survival trade-offs in plant roots during colonization by closely related pathogenic and mutualistic fungi.</title>
        <authorList>
            <person name="Hacquard S."/>
            <person name="Kracher B."/>
            <person name="Hiruma K."/>
            <person name="Weinman A."/>
            <person name="Muench P."/>
            <person name="Garrido Oter R."/>
            <person name="Ver Loren van Themaat E."/>
            <person name="Dallerey J.-F."/>
            <person name="Damm U."/>
            <person name="Henrissat B."/>
            <person name="Lespinet O."/>
            <person name="Thon M."/>
            <person name="Kemen E."/>
            <person name="McHardy A.C."/>
            <person name="Schulze-Lefert P."/>
            <person name="O'Connell R.J."/>
        </authorList>
    </citation>
    <scope>NUCLEOTIDE SEQUENCE [LARGE SCALE GENOMIC DNA]</scope>
    <source>
        <strain evidence="3 4">0861</strain>
    </source>
</reference>